<keyword evidence="1" id="KW-0732">Signal</keyword>
<evidence type="ECO:0008006" key="4">
    <source>
        <dbReference type="Google" id="ProtNLM"/>
    </source>
</evidence>
<evidence type="ECO:0000313" key="3">
    <source>
        <dbReference type="Proteomes" id="UP000239872"/>
    </source>
</evidence>
<reference evidence="2 3" key="1">
    <citation type="submission" date="2018-01" db="EMBL/GenBank/DDBJ databases">
        <title>A novel member of the phylum Bacteroidetes isolated from glacier ice.</title>
        <authorList>
            <person name="Liu Q."/>
            <person name="Xin Y.-H."/>
        </authorList>
    </citation>
    <scope>NUCLEOTIDE SEQUENCE [LARGE SCALE GENOMIC DNA]</scope>
    <source>
        <strain evidence="2 3">RB1R16</strain>
    </source>
</reference>
<organism evidence="2 3">
    <name type="scientific">Flavipsychrobacter stenotrophus</name>
    <dbReference type="NCBI Taxonomy" id="2077091"/>
    <lineage>
        <taxon>Bacteria</taxon>
        <taxon>Pseudomonadati</taxon>
        <taxon>Bacteroidota</taxon>
        <taxon>Chitinophagia</taxon>
        <taxon>Chitinophagales</taxon>
        <taxon>Chitinophagaceae</taxon>
        <taxon>Flavipsychrobacter</taxon>
    </lineage>
</organism>
<dbReference type="Gene3D" id="2.60.40.3140">
    <property type="match status" value="1"/>
</dbReference>
<proteinExistence type="predicted"/>
<dbReference type="OrthoDB" id="98874at2"/>
<dbReference type="Proteomes" id="UP000239872">
    <property type="component" value="Unassembled WGS sequence"/>
</dbReference>
<feature type="signal peptide" evidence="1">
    <location>
        <begin position="1"/>
        <end position="22"/>
    </location>
</feature>
<protein>
    <recommendedName>
        <fullName evidence="4">DUF3857 domain-containing protein</fullName>
    </recommendedName>
</protein>
<gene>
    <name evidence="2" type="ORF">CJD36_020900</name>
</gene>
<accession>A0A2S7SQ59</accession>
<evidence type="ECO:0000256" key="1">
    <source>
        <dbReference type="SAM" id="SignalP"/>
    </source>
</evidence>
<dbReference type="AlphaFoldDB" id="A0A2S7SQ59"/>
<keyword evidence="3" id="KW-1185">Reference proteome</keyword>
<feature type="chain" id="PRO_5015479318" description="DUF3857 domain-containing protein" evidence="1">
    <location>
        <begin position="23"/>
        <end position="657"/>
    </location>
</feature>
<name>A0A2S7SQ59_9BACT</name>
<evidence type="ECO:0000313" key="2">
    <source>
        <dbReference type="EMBL" id="PQJ09039.1"/>
    </source>
</evidence>
<sequence>MNRFVHYICLLLCVAGYLPATASDIVDDAFVKEHLNIGRYSIDTGASAVILFEKEEYRIFADNKGVLKRKVVVTRVIRLLNEDAFYLSKMGVFCFNDAAAPIEGATYNLVDGIVEKTELKKRNLDRKDIGDGLSAITFVMPQIRRGCIIAYTYQQASTIMPRLCSWHIQGEYPKLESQFSVTCPPLTVEYKPIRTTKLYPVQYKSIKQAQGSDDAFACVGSTDKNGNVTNLWIRRNVPAFKEEPYMVNSMNYKEVHELYLVSLRFSDDNTWDNFNSVIWQKMGLDLNDPKLFFLLTLDSLAKPGMSENEKMLHIYYYVRNNFKAVSGGERREKNTDLKALWYNRSGTIGEINLLLTSMLLKAKLHANILLISTTEYESPNKNVTVSEQMNYVACAVMVDNKVVFLDASEKYNIPGILPSKCYNGFAWAVGERGYGVVLDPVLLENKEHFNARVYGFTGTTAKIDIRYKKGEVECARLRNHWAKRSGAKGEYLDELKRRLPKGIEITSETVEHAADTDGDMEIRLSGTWRFNTATDVFSLQHNFTGVFNDNPFTSLVRKFPVEFRERSDYVANLVIELPNNFVPEGNLAPINISNDSLGFGYKRTTNYIPQSKMMTVSSSLNMKRTRFELTEYVSLRGFFEQVVIDNSKLLVFKKKVK</sequence>
<comment type="caution">
    <text evidence="2">The sequence shown here is derived from an EMBL/GenBank/DDBJ whole genome shotgun (WGS) entry which is preliminary data.</text>
</comment>
<dbReference type="Gene3D" id="3.10.620.30">
    <property type="match status" value="1"/>
</dbReference>
<dbReference type="Gene3D" id="2.60.120.1130">
    <property type="match status" value="1"/>
</dbReference>
<dbReference type="EMBL" id="PPSL01000008">
    <property type="protein sequence ID" value="PQJ09039.1"/>
    <property type="molecule type" value="Genomic_DNA"/>
</dbReference>
<dbReference type="RefSeq" id="WP_105041161.1">
    <property type="nucleotide sequence ID" value="NZ_PPSL01000008.1"/>
</dbReference>